<evidence type="ECO:0000256" key="2">
    <source>
        <dbReference type="SAM" id="Coils"/>
    </source>
</evidence>
<gene>
    <name evidence="5" type="ORF">FL622_00170</name>
</gene>
<dbReference type="CDD" id="cd07185">
    <property type="entry name" value="OmpA_C-like"/>
    <property type="match status" value="1"/>
</dbReference>
<feature type="chain" id="PRO_5021758763" evidence="3">
    <location>
        <begin position="27"/>
        <end position="293"/>
    </location>
</feature>
<dbReference type="Gene3D" id="3.30.1330.60">
    <property type="entry name" value="OmpA-like domain"/>
    <property type="match status" value="1"/>
</dbReference>
<evidence type="ECO:0000313" key="5">
    <source>
        <dbReference type="EMBL" id="TRO83632.1"/>
    </source>
</evidence>
<feature type="signal peptide" evidence="3">
    <location>
        <begin position="1"/>
        <end position="26"/>
    </location>
</feature>
<dbReference type="GO" id="GO:0016020">
    <property type="term" value="C:membrane"/>
    <property type="evidence" value="ECO:0007669"/>
    <property type="project" value="UniProtKB-UniRule"/>
</dbReference>
<dbReference type="SUPFAM" id="SSF103088">
    <property type="entry name" value="OmpA-like"/>
    <property type="match status" value="1"/>
</dbReference>
<keyword evidence="1" id="KW-0472">Membrane</keyword>
<name>A0A550JKA8_9BACT</name>
<evidence type="ECO:0000313" key="6">
    <source>
        <dbReference type="Proteomes" id="UP000317155"/>
    </source>
</evidence>
<feature type="domain" description="OmpA-like" evidence="4">
    <location>
        <begin position="163"/>
        <end position="288"/>
    </location>
</feature>
<dbReference type="PROSITE" id="PS51257">
    <property type="entry name" value="PROKAR_LIPOPROTEIN"/>
    <property type="match status" value="1"/>
</dbReference>
<proteinExistence type="predicted"/>
<keyword evidence="3" id="KW-0732">Signal</keyword>
<dbReference type="PANTHER" id="PTHR30329">
    <property type="entry name" value="STATOR ELEMENT OF FLAGELLAR MOTOR COMPLEX"/>
    <property type="match status" value="1"/>
</dbReference>
<evidence type="ECO:0000256" key="3">
    <source>
        <dbReference type="SAM" id="SignalP"/>
    </source>
</evidence>
<dbReference type="EMBL" id="VJVV01000001">
    <property type="protein sequence ID" value="TRO83632.1"/>
    <property type="molecule type" value="Genomic_DNA"/>
</dbReference>
<accession>A0A550JKA8</accession>
<reference evidence="5 6" key="1">
    <citation type="submission" date="2019-07" db="EMBL/GenBank/DDBJ databases">
        <title>Insights of Desulfuromonas acetexigens electromicrobiology.</title>
        <authorList>
            <person name="Katuri K."/>
            <person name="Sapireddy V."/>
            <person name="Shaw D.R."/>
            <person name="Saikaly P."/>
        </authorList>
    </citation>
    <scope>NUCLEOTIDE SEQUENCE [LARGE SCALE GENOMIC DNA]</scope>
    <source>
        <strain evidence="5 6">2873</strain>
    </source>
</reference>
<comment type="caution">
    <text evidence="5">The sequence shown here is derived from an EMBL/GenBank/DDBJ whole genome shotgun (WGS) entry which is preliminary data.</text>
</comment>
<dbReference type="Pfam" id="PF00691">
    <property type="entry name" value="OmpA"/>
    <property type="match status" value="1"/>
</dbReference>
<evidence type="ECO:0000259" key="4">
    <source>
        <dbReference type="PROSITE" id="PS51123"/>
    </source>
</evidence>
<evidence type="ECO:0000256" key="1">
    <source>
        <dbReference type="PROSITE-ProRule" id="PRU00473"/>
    </source>
</evidence>
<sequence length="293" mass="33042">MTRNFLPVLIALTLACGACVSNSAYQQKLDENDFITRQLGEMEADCQLVKDRRDYLVKLNGDQERRLHELTRQETRQRAELKKAKEDIARLEKVLASRSTETGAAMKEMRQTIDRLEEKNRDLEQERLAREARLVKIRETYDELTVLLAAEIGRREVVLDTHPDSLSIDLSEKILFDSGATEVKSAGLEILRRLGGVLVNLQGHDIRIEGHTDNVPISSRLREKFPSNWELSAVRAASVLHFLQEQVGLPGESLAAVGHGEFRPVADNATPEGRALNRRIRILLKPQDLPAAP</sequence>
<dbReference type="OrthoDB" id="9783110at2"/>
<feature type="coiled-coil region" evidence="2">
    <location>
        <begin position="67"/>
        <end position="133"/>
    </location>
</feature>
<dbReference type="InterPro" id="IPR036737">
    <property type="entry name" value="OmpA-like_sf"/>
</dbReference>
<dbReference type="PANTHER" id="PTHR30329:SF21">
    <property type="entry name" value="LIPOPROTEIN YIAD-RELATED"/>
    <property type="match status" value="1"/>
</dbReference>
<dbReference type="InterPro" id="IPR006665">
    <property type="entry name" value="OmpA-like"/>
</dbReference>
<dbReference type="InterPro" id="IPR050330">
    <property type="entry name" value="Bact_OuterMem_StrucFunc"/>
</dbReference>
<dbReference type="PROSITE" id="PS51123">
    <property type="entry name" value="OMPA_2"/>
    <property type="match status" value="1"/>
</dbReference>
<dbReference type="Proteomes" id="UP000317155">
    <property type="component" value="Unassembled WGS sequence"/>
</dbReference>
<keyword evidence="2" id="KW-0175">Coiled coil</keyword>
<organism evidence="5 6">
    <name type="scientific">Trichloromonas acetexigens</name>
    <dbReference type="NCBI Taxonomy" id="38815"/>
    <lineage>
        <taxon>Bacteria</taxon>
        <taxon>Pseudomonadati</taxon>
        <taxon>Thermodesulfobacteriota</taxon>
        <taxon>Desulfuromonadia</taxon>
        <taxon>Desulfuromonadales</taxon>
        <taxon>Trichloromonadaceae</taxon>
        <taxon>Trichloromonas</taxon>
    </lineage>
</organism>
<protein>
    <submittedName>
        <fullName evidence="5">OmpA family protein</fullName>
    </submittedName>
</protein>
<keyword evidence="6" id="KW-1185">Reference proteome</keyword>
<dbReference type="AlphaFoldDB" id="A0A550JKA8"/>
<dbReference type="RefSeq" id="WP_092052165.1">
    <property type="nucleotide sequence ID" value="NZ_FOJJ01000001.1"/>
</dbReference>